<proteinExistence type="predicted"/>
<reference evidence="1" key="1">
    <citation type="submission" date="2019-08" db="EMBL/GenBank/DDBJ databases">
        <title>Genome sequence of Clostridiales bacterium MT110.</title>
        <authorList>
            <person name="Cao J."/>
        </authorList>
    </citation>
    <scope>NUCLEOTIDE SEQUENCE</scope>
    <source>
        <strain evidence="1">MT110</strain>
    </source>
</reference>
<dbReference type="Proteomes" id="UP000594014">
    <property type="component" value="Chromosome"/>
</dbReference>
<protein>
    <submittedName>
        <fullName evidence="1">ABC transporter ATP-binding protein</fullName>
    </submittedName>
</protein>
<organism evidence="1 2">
    <name type="scientific">Anoxybacterium hadale</name>
    <dbReference type="NCBI Taxonomy" id="3408580"/>
    <lineage>
        <taxon>Bacteria</taxon>
        <taxon>Bacillati</taxon>
        <taxon>Bacillota</taxon>
        <taxon>Clostridia</taxon>
        <taxon>Peptostreptococcales</taxon>
        <taxon>Anaerovoracaceae</taxon>
        <taxon>Anoxybacterium</taxon>
    </lineage>
</organism>
<sequence>MSLLTVDKLTKSFGGLTAVSNVSLYIDRGELVGLIGPNGAGKTTLFNLLTGVYVPTSGTIKVERDGKVKEIGGLKPYHVTKEGLARTFQNIRLFKDLSVLDNVRIAMHQNVKYRLGSAFLHLNKFHNEEDELRAEAERLLDIFHLSHKKNELAKNLPYGEQRHLEIARALATKPSLLLLDEPAAGMNPHETAALTEIIGWIRKEFDLTILLIEHDMSLVMKICERIYVLDYGMLIASGKPEEIRANKKVIEAYLGEDVNHA</sequence>
<keyword evidence="1" id="KW-0547">Nucleotide-binding</keyword>
<dbReference type="EMBL" id="CP042469">
    <property type="protein sequence ID" value="QOX62451.1"/>
    <property type="molecule type" value="Genomic_DNA"/>
</dbReference>
<gene>
    <name evidence="1" type="ORF">FRZ06_03275</name>
</gene>
<keyword evidence="2" id="KW-1185">Reference proteome</keyword>
<keyword evidence="1" id="KW-0067">ATP-binding</keyword>
<evidence type="ECO:0000313" key="2">
    <source>
        <dbReference type="Proteomes" id="UP000594014"/>
    </source>
</evidence>
<accession>A0ACD1A7W9</accession>
<name>A0ACD1A7W9_9FIRM</name>
<evidence type="ECO:0000313" key="1">
    <source>
        <dbReference type="EMBL" id="QOX62451.1"/>
    </source>
</evidence>